<accession>A0ABR4HTD2</accession>
<sequence>MTIISVGLGYSFARQQLACLDAFVGGPVWVLGPTRRPLNVSGLMVSLTLRDLQQLWGPVWLVGGTEDAAPAIRTERGFIIPVSRNKQKTSQPKDIICHWTRDLPDSFLREKLPEDRIFIDTESKLIIGLGESEHTMGITVNKQCQADINLIQQQIEYELKLPGTCEAHYVGEGYEVNLTGGYQVNVGLTKKFKRMPARTHKSALIAYCTSPNAQLLPVLKLMVGLEVSACTGNSRRVSLWDVIQLTRVKEKAEGFGYIQAFCDHPAGSIECIGMCWAQDRGQIDEIVDIPGDETFKKAAARRELINAILALEHTGINHKGVLQAFWPFSECPQVCCIGPSTRVRKNNWLRVVKDTPDTSTFAALSQRCLGMAYSFSIVPLSGCFQQYIPQPLPTALCTRVFIKDPNGEFVHEMTHGNHLRIGELKLDAVIMQPGDPHVVVARVRQARLSSWVGNGIKVQEHVSRHNPVSRLVLVITF</sequence>
<proteinExistence type="predicted"/>
<evidence type="ECO:0000313" key="1">
    <source>
        <dbReference type="EMBL" id="KAL2818746.1"/>
    </source>
</evidence>
<protein>
    <submittedName>
        <fullName evidence="1">Uncharacterized protein</fullName>
    </submittedName>
</protein>
<comment type="caution">
    <text evidence="1">The sequence shown here is derived from an EMBL/GenBank/DDBJ whole genome shotgun (WGS) entry which is preliminary data.</text>
</comment>
<name>A0ABR4HTD2_9EURO</name>
<dbReference type="EMBL" id="JBFXLS010000082">
    <property type="protein sequence ID" value="KAL2818746.1"/>
    <property type="molecule type" value="Genomic_DNA"/>
</dbReference>
<keyword evidence="2" id="KW-1185">Reference proteome</keyword>
<organism evidence="1 2">
    <name type="scientific">Aspergillus cavernicola</name>
    <dbReference type="NCBI Taxonomy" id="176166"/>
    <lineage>
        <taxon>Eukaryota</taxon>
        <taxon>Fungi</taxon>
        <taxon>Dikarya</taxon>
        <taxon>Ascomycota</taxon>
        <taxon>Pezizomycotina</taxon>
        <taxon>Eurotiomycetes</taxon>
        <taxon>Eurotiomycetidae</taxon>
        <taxon>Eurotiales</taxon>
        <taxon>Aspergillaceae</taxon>
        <taxon>Aspergillus</taxon>
        <taxon>Aspergillus subgen. Nidulantes</taxon>
    </lineage>
</organism>
<evidence type="ECO:0000313" key="2">
    <source>
        <dbReference type="Proteomes" id="UP001610335"/>
    </source>
</evidence>
<dbReference type="Proteomes" id="UP001610335">
    <property type="component" value="Unassembled WGS sequence"/>
</dbReference>
<reference evidence="1 2" key="1">
    <citation type="submission" date="2024-07" db="EMBL/GenBank/DDBJ databases">
        <title>Section-level genome sequencing and comparative genomics of Aspergillus sections Usti and Cavernicolus.</title>
        <authorList>
            <consortium name="Lawrence Berkeley National Laboratory"/>
            <person name="Nybo J.L."/>
            <person name="Vesth T.C."/>
            <person name="Theobald S."/>
            <person name="Frisvad J.C."/>
            <person name="Larsen T.O."/>
            <person name="Kjaerboelling I."/>
            <person name="Rothschild-Mancinelli K."/>
            <person name="Lyhne E.K."/>
            <person name="Kogle M.E."/>
            <person name="Barry K."/>
            <person name="Clum A."/>
            <person name="Na H."/>
            <person name="Ledsgaard L."/>
            <person name="Lin J."/>
            <person name="Lipzen A."/>
            <person name="Kuo A."/>
            <person name="Riley R."/>
            <person name="Mondo S."/>
            <person name="LaButti K."/>
            <person name="Haridas S."/>
            <person name="Pangalinan J."/>
            <person name="Salamov A.A."/>
            <person name="Simmons B.A."/>
            <person name="Magnuson J.K."/>
            <person name="Chen J."/>
            <person name="Drula E."/>
            <person name="Henrissat B."/>
            <person name="Wiebenga A."/>
            <person name="Lubbers R.J."/>
            <person name="Gomes A.C."/>
            <person name="Makela M.R."/>
            <person name="Stajich J."/>
            <person name="Grigoriev I.V."/>
            <person name="Mortensen U.H."/>
            <person name="De vries R.P."/>
            <person name="Baker S.E."/>
            <person name="Andersen M.R."/>
        </authorList>
    </citation>
    <scope>NUCLEOTIDE SEQUENCE [LARGE SCALE GENOMIC DNA]</scope>
    <source>
        <strain evidence="1 2">CBS 600.67</strain>
    </source>
</reference>
<gene>
    <name evidence="1" type="ORF">BDW59DRAFT_165405</name>
</gene>